<proteinExistence type="predicted"/>
<dbReference type="PROSITE" id="PS00211">
    <property type="entry name" value="ABC_TRANSPORTER_1"/>
    <property type="match status" value="1"/>
</dbReference>
<organism evidence="5 6">
    <name type="scientific">Sphaerobolus stellatus (strain SS14)</name>
    <dbReference type="NCBI Taxonomy" id="990650"/>
    <lineage>
        <taxon>Eukaryota</taxon>
        <taxon>Fungi</taxon>
        <taxon>Dikarya</taxon>
        <taxon>Basidiomycota</taxon>
        <taxon>Agaricomycotina</taxon>
        <taxon>Agaricomycetes</taxon>
        <taxon>Phallomycetidae</taxon>
        <taxon>Geastrales</taxon>
        <taxon>Sphaerobolaceae</taxon>
        <taxon>Sphaerobolus</taxon>
    </lineage>
</organism>
<evidence type="ECO:0000256" key="3">
    <source>
        <dbReference type="ARBA" id="ARBA00022840"/>
    </source>
</evidence>
<dbReference type="InterPro" id="IPR017871">
    <property type="entry name" value="ABC_transporter-like_CS"/>
</dbReference>
<keyword evidence="2" id="KW-0547">Nucleotide-binding</keyword>
<dbReference type="PANTHER" id="PTHR19211:SF135">
    <property type="entry name" value="ATPASE, PUTATIVE (AFU_ORTHOLOGUE AFUA_1G16440)-RELATED"/>
    <property type="match status" value="1"/>
</dbReference>
<dbReference type="FunFam" id="3.40.50.300:FF:000011">
    <property type="entry name" value="Putative ABC transporter ATP-binding component"/>
    <property type="match status" value="1"/>
</dbReference>
<dbReference type="Proteomes" id="UP000054279">
    <property type="component" value="Unassembled WGS sequence"/>
</dbReference>
<evidence type="ECO:0000256" key="2">
    <source>
        <dbReference type="ARBA" id="ARBA00022741"/>
    </source>
</evidence>
<dbReference type="GO" id="GO:0005524">
    <property type="term" value="F:ATP binding"/>
    <property type="evidence" value="ECO:0007669"/>
    <property type="project" value="UniProtKB-KW"/>
</dbReference>
<sequence length="700" mass="77086">MHRDKSSSSSATIQATSQQTRFHILDDTNSKEVDLHGVNISIGKQEILSDAHLKLSNGVHYVLIGRNGVGKSTLLRAIGDRIIPGLSAKLKILLLQQTYAEDGTNDEDADLTVLEYTVKSDTARTEAIRNVTLLKEALDNNADPAAAAKVVLQLKHETRLQELEEAMKMATLRSGARGMKARKELVALEEEVKVEKESDTFEDANIGEETNDAVNMLAELEASLEEMSASSAETRAESLLRGLGFTKKSIAQPLSALSGGWRMRTILAALLFQPCDLLLLDEPTNFLDMPSLLWLESHLQGVSTTLLLVTHDRTFADTIAEEVIILRDKKLEPFSGNLSAYDTVRSENQQRLTKMKDAQDRQKAHMEQTIAGNIRAAKSTGDDKKLKQAASRQKKLNDRMGYQVGIRGGRFKLNRDRAGFHNSARAEILVPTDDSAARMALPRVPPSELRFPGPLVSCEKLTFSYIKQGPPPTATVILKEINFTIHMHDRLALVGLNGAGKSTLVSCLVNQPNPDGRVTGTIKQHPKARIGFFSQSAVDLLPPNVTALEYMSEKEGPLNGGEEQELRGALSSLGLSGRTVSELPLSRLSGGQKVRVALAKVLYPPPHLLILDEVTTHLDADSIVVLAEELREFEGAVLLVSHDRWFINKVIEEIDDDQEEDEDRDVGVNKIFMVGRGAVEELNGGVAEFEERVRKKIKKK</sequence>
<dbReference type="GO" id="GO:0016887">
    <property type="term" value="F:ATP hydrolysis activity"/>
    <property type="evidence" value="ECO:0007669"/>
    <property type="project" value="InterPro"/>
</dbReference>
<dbReference type="PANTHER" id="PTHR19211">
    <property type="entry name" value="ATP-BINDING TRANSPORT PROTEIN-RELATED"/>
    <property type="match status" value="1"/>
</dbReference>
<keyword evidence="1" id="KW-0677">Repeat</keyword>
<keyword evidence="6" id="KW-1185">Reference proteome</keyword>
<dbReference type="Gene3D" id="3.40.50.300">
    <property type="entry name" value="P-loop containing nucleotide triphosphate hydrolases"/>
    <property type="match status" value="2"/>
</dbReference>
<dbReference type="Pfam" id="PF00005">
    <property type="entry name" value="ABC_tran"/>
    <property type="match status" value="3"/>
</dbReference>
<dbReference type="AlphaFoldDB" id="A0A0C9UD55"/>
<dbReference type="EMBL" id="KN837139">
    <property type="protein sequence ID" value="KIJ41018.1"/>
    <property type="molecule type" value="Genomic_DNA"/>
</dbReference>
<evidence type="ECO:0000313" key="5">
    <source>
        <dbReference type="EMBL" id="KIJ41018.1"/>
    </source>
</evidence>
<accession>A0A0C9UD55</accession>
<gene>
    <name evidence="5" type="ORF">M422DRAFT_172865</name>
</gene>
<dbReference type="HOGENOM" id="CLU_000604_36_6_1"/>
<dbReference type="Pfam" id="PF12848">
    <property type="entry name" value="ABC_tran_Xtn"/>
    <property type="match status" value="1"/>
</dbReference>
<reference evidence="5 6" key="1">
    <citation type="submission" date="2014-06" db="EMBL/GenBank/DDBJ databases">
        <title>Evolutionary Origins and Diversification of the Mycorrhizal Mutualists.</title>
        <authorList>
            <consortium name="DOE Joint Genome Institute"/>
            <consortium name="Mycorrhizal Genomics Consortium"/>
            <person name="Kohler A."/>
            <person name="Kuo A."/>
            <person name="Nagy L.G."/>
            <person name="Floudas D."/>
            <person name="Copeland A."/>
            <person name="Barry K.W."/>
            <person name="Cichocki N."/>
            <person name="Veneault-Fourrey C."/>
            <person name="LaButti K."/>
            <person name="Lindquist E.A."/>
            <person name="Lipzen A."/>
            <person name="Lundell T."/>
            <person name="Morin E."/>
            <person name="Murat C."/>
            <person name="Riley R."/>
            <person name="Ohm R."/>
            <person name="Sun H."/>
            <person name="Tunlid A."/>
            <person name="Henrissat B."/>
            <person name="Grigoriev I.V."/>
            <person name="Hibbett D.S."/>
            <person name="Martin F."/>
        </authorList>
    </citation>
    <scope>NUCLEOTIDE SEQUENCE [LARGE SCALE GENOMIC DNA]</scope>
    <source>
        <strain evidence="5 6">SS14</strain>
    </source>
</reference>
<dbReference type="InterPro" id="IPR003439">
    <property type="entry name" value="ABC_transporter-like_ATP-bd"/>
</dbReference>
<dbReference type="InterPro" id="IPR050611">
    <property type="entry name" value="ABCF"/>
</dbReference>
<dbReference type="InterPro" id="IPR003593">
    <property type="entry name" value="AAA+_ATPase"/>
</dbReference>
<name>A0A0C9UD55_SPHS4</name>
<dbReference type="PROSITE" id="PS50893">
    <property type="entry name" value="ABC_TRANSPORTER_2"/>
    <property type="match status" value="2"/>
</dbReference>
<dbReference type="OrthoDB" id="2110130at2759"/>
<evidence type="ECO:0000256" key="1">
    <source>
        <dbReference type="ARBA" id="ARBA00022737"/>
    </source>
</evidence>
<evidence type="ECO:0000259" key="4">
    <source>
        <dbReference type="PROSITE" id="PS50893"/>
    </source>
</evidence>
<dbReference type="SMART" id="SM00382">
    <property type="entry name" value="AAA"/>
    <property type="match status" value="2"/>
</dbReference>
<protein>
    <recommendedName>
        <fullName evidence="4">ABC transporter domain-containing protein</fullName>
    </recommendedName>
</protein>
<dbReference type="SUPFAM" id="SSF52540">
    <property type="entry name" value="P-loop containing nucleoside triphosphate hydrolases"/>
    <property type="match status" value="2"/>
</dbReference>
<dbReference type="InterPro" id="IPR027417">
    <property type="entry name" value="P-loop_NTPase"/>
</dbReference>
<dbReference type="CDD" id="cd03221">
    <property type="entry name" value="ABCF_EF-3"/>
    <property type="match status" value="1"/>
</dbReference>
<keyword evidence="3" id="KW-0067">ATP-binding</keyword>
<feature type="domain" description="ABC transporter" evidence="4">
    <location>
        <begin position="33"/>
        <end position="353"/>
    </location>
</feature>
<evidence type="ECO:0000313" key="6">
    <source>
        <dbReference type="Proteomes" id="UP000054279"/>
    </source>
</evidence>
<feature type="domain" description="ABC transporter" evidence="4">
    <location>
        <begin position="456"/>
        <end position="695"/>
    </location>
</feature>
<dbReference type="InterPro" id="IPR032781">
    <property type="entry name" value="ABC_tran_Xtn"/>
</dbReference>
<dbReference type="CDD" id="cd00267">
    <property type="entry name" value="ABC_ATPase"/>
    <property type="match status" value="1"/>
</dbReference>